<dbReference type="GO" id="GO:0008654">
    <property type="term" value="P:phospholipid biosynthetic process"/>
    <property type="evidence" value="ECO:0007669"/>
    <property type="project" value="UniProtKB-KW"/>
</dbReference>
<keyword evidence="3" id="KW-0808">Transferase</keyword>
<feature type="domain" description="DAGKc" evidence="9">
    <location>
        <begin position="1"/>
        <end position="108"/>
    </location>
</feature>
<proteinExistence type="inferred from homology"/>
<dbReference type="PANTHER" id="PTHR12358:SF54">
    <property type="entry name" value="SPHINGOSINE KINASE RELATED PROTEIN"/>
    <property type="match status" value="1"/>
</dbReference>
<dbReference type="Proteomes" id="UP000051845">
    <property type="component" value="Unassembled WGS sequence"/>
</dbReference>
<dbReference type="GO" id="GO:0016301">
    <property type="term" value="F:kinase activity"/>
    <property type="evidence" value="ECO:0007669"/>
    <property type="project" value="UniProtKB-KW"/>
</dbReference>
<comment type="similarity">
    <text evidence="2">Belongs to the diacylglycerol/lipid kinase family.</text>
</comment>
<dbReference type="Pfam" id="PF19279">
    <property type="entry name" value="YegS_C"/>
    <property type="match status" value="1"/>
</dbReference>
<dbReference type="InterPro" id="IPR050187">
    <property type="entry name" value="Lipid_Phosphate_FormReg"/>
</dbReference>
<dbReference type="PANTHER" id="PTHR12358">
    <property type="entry name" value="SPHINGOSINE KINASE"/>
    <property type="match status" value="1"/>
</dbReference>
<evidence type="ECO:0000256" key="3">
    <source>
        <dbReference type="ARBA" id="ARBA00022679"/>
    </source>
</evidence>
<sequence>MSVNFYIILNEFAGGGRAKSLWPEIKAVLQERQVSYQVAKSTYPGQATLLARQYAKQHPDLTTVNNVVLAIGGDGTLHQVLNGLVDASLSHPIPVAYLPVGSGNDFAKGIKMSTRWRAALNQILGCSTSTWFNIGTFRDTTKDTTGVFTNNIGIGFDAAVVNDANGKSDKRLTKRLHLGWFSRMSSLISVVYNQLSFPLTVHVGQHRDIYPHAYLVTVTNHPYLGGGINVAPTASVTDPNLDLIVIEKPHLPKMLLIGLMLRMGKHMRLKSVHHYHEPKLHLIAPSIEYGQEDGEEMGGRYWDTYFEVSKYPFWIDTTI</sequence>
<protein>
    <submittedName>
        <fullName evidence="10">Diacylglycerol kinase family protein</fullName>
    </submittedName>
</protein>
<evidence type="ECO:0000256" key="5">
    <source>
        <dbReference type="ARBA" id="ARBA00022777"/>
    </source>
</evidence>
<evidence type="ECO:0000256" key="1">
    <source>
        <dbReference type="ARBA" id="ARBA00001946"/>
    </source>
</evidence>
<reference evidence="10 11" key="1">
    <citation type="journal article" date="2015" name="Genome Announc.">
        <title>Expanding the biotechnology potential of lactobacilli through comparative genomics of 213 strains and associated genera.</title>
        <authorList>
            <person name="Sun Z."/>
            <person name="Harris H.M."/>
            <person name="McCann A."/>
            <person name="Guo C."/>
            <person name="Argimon S."/>
            <person name="Zhang W."/>
            <person name="Yang X."/>
            <person name="Jeffery I.B."/>
            <person name="Cooney J.C."/>
            <person name="Kagawa T.F."/>
            <person name="Liu W."/>
            <person name="Song Y."/>
            <person name="Salvetti E."/>
            <person name="Wrobel A."/>
            <person name="Rasinkangas P."/>
            <person name="Parkhill J."/>
            <person name="Rea M.C."/>
            <person name="O'Sullivan O."/>
            <person name="Ritari J."/>
            <person name="Douillard F.P."/>
            <person name="Paul Ross R."/>
            <person name="Yang R."/>
            <person name="Briner A.E."/>
            <person name="Felis G.E."/>
            <person name="de Vos W.M."/>
            <person name="Barrangou R."/>
            <person name="Klaenhammer T.R."/>
            <person name="Caufield P.W."/>
            <person name="Cui Y."/>
            <person name="Zhang H."/>
            <person name="O'Toole P.W."/>
        </authorList>
    </citation>
    <scope>NUCLEOTIDE SEQUENCE [LARGE SCALE GENOMIC DNA]</scope>
    <source>
        <strain evidence="10 11">DSM 20515</strain>
    </source>
</reference>
<keyword evidence="5 10" id="KW-0418">Kinase</keyword>
<dbReference type="SUPFAM" id="SSF111331">
    <property type="entry name" value="NAD kinase/diacylglycerol kinase-like"/>
    <property type="match status" value="1"/>
</dbReference>
<accession>A0A0R2BAD1</accession>
<dbReference type="Pfam" id="PF00781">
    <property type="entry name" value="DAGK_cat"/>
    <property type="match status" value="1"/>
</dbReference>
<dbReference type="RefSeq" id="WP_056996735.1">
    <property type="nucleotide sequence ID" value="NZ_AYYR01000044.1"/>
</dbReference>
<name>A0A0R2BAD1_SECCO</name>
<dbReference type="PROSITE" id="PS50146">
    <property type="entry name" value="DAGK"/>
    <property type="match status" value="1"/>
</dbReference>
<evidence type="ECO:0000313" key="11">
    <source>
        <dbReference type="Proteomes" id="UP000051845"/>
    </source>
</evidence>
<evidence type="ECO:0000256" key="2">
    <source>
        <dbReference type="ARBA" id="ARBA00005983"/>
    </source>
</evidence>
<dbReference type="Gene3D" id="2.60.200.40">
    <property type="match status" value="1"/>
</dbReference>
<evidence type="ECO:0000256" key="7">
    <source>
        <dbReference type="ARBA" id="ARBA00023209"/>
    </source>
</evidence>
<dbReference type="EMBL" id="AYYR01000044">
    <property type="protein sequence ID" value="KRM75765.1"/>
    <property type="molecule type" value="Genomic_DNA"/>
</dbReference>
<dbReference type="STRING" id="33960.TY91_03460"/>
<dbReference type="GO" id="GO:0005524">
    <property type="term" value="F:ATP binding"/>
    <property type="evidence" value="ECO:0007669"/>
    <property type="project" value="UniProtKB-KW"/>
</dbReference>
<keyword evidence="4" id="KW-0547">Nucleotide-binding</keyword>
<evidence type="ECO:0000256" key="4">
    <source>
        <dbReference type="ARBA" id="ARBA00022741"/>
    </source>
</evidence>
<keyword evidence="6" id="KW-0067">ATP-binding</keyword>
<keyword evidence="7" id="KW-0443">Lipid metabolism</keyword>
<evidence type="ECO:0000313" key="10">
    <source>
        <dbReference type="EMBL" id="KRM75765.1"/>
    </source>
</evidence>
<keyword evidence="7" id="KW-0594">Phospholipid biosynthesis</keyword>
<dbReference type="InterPro" id="IPR045540">
    <property type="entry name" value="YegS/DAGK_C"/>
</dbReference>
<organism evidence="10 11">
    <name type="scientific">Secundilactobacillus collinoides DSM 20515 = JCM 1123</name>
    <dbReference type="NCBI Taxonomy" id="1423733"/>
    <lineage>
        <taxon>Bacteria</taxon>
        <taxon>Bacillati</taxon>
        <taxon>Bacillota</taxon>
        <taxon>Bacilli</taxon>
        <taxon>Lactobacillales</taxon>
        <taxon>Lactobacillaceae</taxon>
        <taxon>Secundilactobacillus</taxon>
    </lineage>
</organism>
<dbReference type="AlphaFoldDB" id="A0A0R2BAD1"/>
<dbReference type="PATRIC" id="fig|1423733.4.peg.2277"/>
<dbReference type="Gene3D" id="3.40.50.10330">
    <property type="entry name" value="Probable inorganic polyphosphate/atp-NAD kinase, domain 1"/>
    <property type="match status" value="1"/>
</dbReference>
<evidence type="ECO:0000256" key="8">
    <source>
        <dbReference type="ARBA" id="ARBA00023264"/>
    </source>
</evidence>
<keyword evidence="7" id="KW-0444">Lipid biosynthesis</keyword>
<dbReference type="SMART" id="SM00046">
    <property type="entry name" value="DAGKc"/>
    <property type="match status" value="1"/>
</dbReference>
<dbReference type="InterPro" id="IPR001206">
    <property type="entry name" value="Diacylglycerol_kinase_cat_dom"/>
</dbReference>
<dbReference type="InterPro" id="IPR016064">
    <property type="entry name" value="NAD/diacylglycerol_kinase_sf"/>
</dbReference>
<keyword evidence="8" id="KW-1208">Phospholipid metabolism</keyword>
<evidence type="ECO:0000256" key="6">
    <source>
        <dbReference type="ARBA" id="ARBA00022840"/>
    </source>
</evidence>
<comment type="caution">
    <text evidence="10">The sequence shown here is derived from an EMBL/GenBank/DDBJ whole genome shotgun (WGS) entry which is preliminary data.</text>
</comment>
<comment type="cofactor">
    <cofactor evidence="1">
        <name>Mg(2+)</name>
        <dbReference type="ChEBI" id="CHEBI:18420"/>
    </cofactor>
</comment>
<evidence type="ECO:0000259" key="9">
    <source>
        <dbReference type="PROSITE" id="PS50146"/>
    </source>
</evidence>
<dbReference type="InterPro" id="IPR017438">
    <property type="entry name" value="ATP-NAD_kinase_N"/>
</dbReference>
<gene>
    <name evidence="10" type="ORF">FC82_GL002170</name>
</gene>